<gene>
    <name evidence="1" type="ORF">IE53DRAFT_390268</name>
</gene>
<evidence type="ECO:0000313" key="2">
    <source>
        <dbReference type="Proteomes" id="UP000245626"/>
    </source>
</evidence>
<dbReference type="Proteomes" id="UP000245626">
    <property type="component" value="Unassembled WGS sequence"/>
</dbReference>
<dbReference type="EMBL" id="KZ820387">
    <property type="protein sequence ID" value="PWN47601.1"/>
    <property type="molecule type" value="Genomic_DNA"/>
</dbReference>
<reference evidence="1 2" key="1">
    <citation type="journal article" date="2018" name="Mol. Biol. Evol.">
        <title>Broad Genomic Sampling Reveals a Smut Pathogenic Ancestry of the Fungal Clade Ustilaginomycotina.</title>
        <authorList>
            <person name="Kijpornyongpan T."/>
            <person name="Mondo S.J."/>
            <person name="Barry K."/>
            <person name="Sandor L."/>
            <person name="Lee J."/>
            <person name="Lipzen A."/>
            <person name="Pangilinan J."/>
            <person name="LaButti K."/>
            <person name="Hainaut M."/>
            <person name="Henrissat B."/>
            <person name="Grigoriev I.V."/>
            <person name="Spatafora J.W."/>
            <person name="Aime M.C."/>
        </authorList>
    </citation>
    <scope>NUCLEOTIDE SEQUENCE [LARGE SCALE GENOMIC DNA]</scope>
    <source>
        <strain evidence="1 2">SA 807</strain>
    </source>
</reference>
<organism evidence="1 2">
    <name type="scientific">Violaceomyces palustris</name>
    <dbReference type="NCBI Taxonomy" id="1673888"/>
    <lineage>
        <taxon>Eukaryota</taxon>
        <taxon>Fungi</taxon>
        <taxon>Dikarya</taxon>
        <taxon>Basidiomycota</taxon>
        <taxon>Ustilaginomycotina</taxon>
        <taxon>Ustilaginomycetes</taxon>
        <taxon>Violaceomycetales</taxon>
        <taxon>Violaceomycetaceae</taxon>
        <taxon>Violaceomyces</taxon>
    </lineage>
</organism>
<proteinExistence type="predicted"/>
<protein>
    <submittedName>
        <fullName evidence="1">Uncharacterized protein</fullName>
    </submittedName>
</protein>
<name>A0ACD0NP63_9BASI</name>
<accession>A0ACD0NP63</accession>
<evidence type="ECO:0000313" key="1">
    <source>
        <dbReference type="EMBL" id="PWN47601.1"/>
    </source>
</evidence>
<keyword evidence="2" id="KW-1185">Reference proteome</keyword>
<sequence>MTTTSRTLPTLPTTASSPPPPTKNIWTKEDDNLTTASPSQLWRRELEGVERFWTFSHLHLGGAFDMVSLFQLEPRLFETKGTNRTERMERWRRSWTKLRSIQPILGCQLDPQTSEITTSSTFDSEWAHHSVHLEEFVGSSEEEDGRMDLCMETRRMDRFELTLFFHPQDQEVNWLAITNPHSLADAMAVFKLFKKLVEIHLEAIEEEEEEEVVFKVDPDRLPPSLSQALGFEPGQRGIQEIAKVARIQSTTGLDILPKPDQVDSNKEEEEDGPLPTKKWRRLSKLNPSQTSTLLTFCKSKGLTLASLVQACIFHSILEVKGGAGSEDETFTLPAMLFSRLQRKEPEDPIYSATTFCPTSVTIPSGSSLVQTALNVRESFRQALAFEVSCQETYIDGIIKLYSAVQAGHVPMPTTTIPTLSSLGDLDSDGGPFQGLKGYQIGSRNNQPSLGVHAWTLGREFHLSLSWCPGRFQEEQLEAFWDHLWRLIRLAASGEEGI</sequence>